<reference evidence="3 4" key="1">
    <citation type="submission" date="2019-09" db="EMBL/GenBank/DDBJ databases">
        <authorList>
            <person name="Chandra G."/>
            <person name="Truman W A."/>
        </authorList>
    </citation>
    <scope>NUCLEOTIDE SEQUENCE [LARGE SCALE GENOMIC DNA]</scope>
    <source>
        <strain evidence="3">PS685</strain>
    </source>
</reference>
<evidence type="ECO:0000313" key="4">
    <source>
        <dbReference type="Proteomes" id="UP000326437"/>
    </source>
</evidence>
<proteinExistence type="predicted"/>
<dbReference type="OrthoDB" id="7003488at2"/>
<dbReference type="Pfam" id="PF20178">
    <property type="entry name" value="ToxA_N"/>
    <property type="match status" value="1"/>
</dbReference>
<evidence type="ECO:0000259" key="2">
    <source>
        <dbReference type="Pfam" id="PF20178"/>
    </source>
</evidence>
<evidence type="ECO:0000256" key="1">
    <source>
        <dbReference type="SAM" id="MobiDB-lite"/>
    </source>
</evidence>
<organism evidence="3 4">
    <name type="scientific">Pseudomonas fluorescens</name>
    <dbReference type="NCBI Taxonomy" id="294"/>
    <lineage>
        <taxon>Bacteria</taxon>
        <taxon>Pseudomonadati</taxon>
        <taxon>Pseudomonadota</taxon>
        <taxon>Gammaproteobacteria</taxon>
        <taxon>Pseudomonadales</taxon>
        <taxon>Pseudomonadaceae</taxon>
        <taxon>Pseudomonas</taxon>
    </lineage>
</organism>
<feature type="domain" description="Dermonecrotic toxin N-terminal" evidence="2">
    <location>
        <begin position="377"/>
        <end position="621"/>
    </location>
</feature>
<name>A0A5E6YWA3_PSEFL</name>
<sequence length="1560" mass="173495">MPTVPSPSLALPENAVRAQFANPPPLTTVARQMLAAAIAQRYPSLRISLERTRLAVPRPGGGWSLEPFMPRVLDYLGSGVTLDLSPVNTQPYYLTDNAPDWLKPDDGELDMQVIESLVKELPWRLPVGLQNALHQWWTKKTDTGTSRWRWLSDVMRDTLTIGAIRQTGLNPAALAAINQVITTPDLEERIRLYGENAVRAYWLEATLLNPEVVYSGLNTRIALVTRNQVLMCKADGDTLTFKSMDTLGQAWARKIISSYTVKEIRMKQFELEGNFFDASAAAILNRQLERTATLKVPSSIGWQALQRVYRSITDTSAYFADAPKATLQSLTTVKNHLPEWLNNASAASIARYRHYSLALYAAKQASEGKTYLYGISDIHTYAADALHWQMRADQRQLDQATPMQEPMDQFAPNDIELTFLSSTGLPGTIGIVESTTMSLTELSLKNLIGRPEGALSLRHRLGEPLPGWLTPDYITRRGGLIEKVDIGRVYPKYLENALLSNTPDALVRERFFATQTSVQLPMEALELSLKKQNGLTPLGARHVAAVVHTCAAEQQVEGLAVVIRHLALLRHPEALPDIVGNMFIIEPANVEYGPHVLYRPFYSPSLLEFSTRDALLDAIAEPSPLQTSVLTWLSEIARPIYDNGGFKEPHYLRFGLGSEFAPIERPGPARLATNGSDELLQFLQNGQLMQYLFGCNARALVEQANTDSVSNTESRWGVLLEGGSLIFNSLLLLPGLPPPIMLTGGLLSVAKLASQDIPALASSDAATRELAAADVLLNLGMLLFHQSQTALQKLTPLPEGLMGKALRAQAPARIAEIWPEPEPPKIVTGIVALPGELPGARSTELDLGIASASDRLTASRRELLASFKVARPETLPPPIPDGLFKGLYLIDQKWHALLGEGLYPVHIDSEDNVAISSSTDINRIGPNLRTDGKGNWFVDTRLRLQAGGLSRRIASLQAQKARRKSELQTQLTDFYPLEAPRQKAVDITHSALRSAMADPRFTAEQLAALRERLKTALHAELSGYQALLATAEERSKLDIPFHETIVISMLEKSFDNRIISLVVSANEQRALINKWPQFNAEDANIEAAVQADPQGYAQSNREQVAINEITIERIEQRDGYLEQLYNFGEAGIAAATELARSIPAAGHTSLTLKGFQLDCLKQASSTPSASSLTEESLDSAIDPLNEHTHTHNQLNTLEIDADKRLEVLDSLAENYGQALDALEGIGLMYADELDPEYFKKLRLLLTELYQDVTRQLAAEIKPPPQPPAQRPGKRTPPAAGSRSKKVIHVRGKGKLIGELRPADNEWLSDVIEIRSDYDEQLLSTYLQHEDEWIEIKTVRTESPRTRALNIIKGDARKLYALSEWHLHKATVHSMSTRYPQEVEEELIREANKLDKLATELHLALQTQAEDSRSQDDQTLIDSMRSAAQKMIREGREMRIKLSFELPPTHGNLQYLIDEKQVQIAGLGKRIPLTGERQDYMQEYAVNDRQGSPLWYAHFHYDEAHTPKANYTAAHLKTKEQRKFSYIVQLDKAKTAPAIVNVHRGQIGKDLAERWFLPLAD</sequence>
<dbReference type="RefSeq" id="WP_150628842.1">
    <property type="nucleotide sequence ID" value="NZ_CABVHO010000025.1"/>
</dbReference>
<gene>
    <name evidence="3" type="ORF">PS685_02528</name>
</gene>
<evidence type="ECO:0000313" key="3">
    <source>
        <dbReference type="EMBL" id="VVN57545.1"/>
    </source>
</evidence>
<protein>
    <recommendedName>
        <fullName evidence="2">Dermonecrotic toxin N-terminal domain-containing protein</fullName>
    </recommendedName>
</protein>
<dbReference type="InterPro" id="IPR046673">
    <property type="entry name" value="ToxA_N"/>
</dbReference>
<dbReference type="EMBL" id="CABVHO010000025">
    <property type="protein sequence ID" value="VVN57545.1"/>
    <property type="molecule type" value="Genomic_DNA"/>
</dbReference>
<dbReference type="Proteomes" id="UP000326437">
    <property type="component" value="Unassembled WGS sequence"/>
</dbReference>
<feature type="region of interest" description="Disordered" evidence="1">
    <location>
        <begin position="1260"/>
        <end position="1284"/>
    </location>
</feature>
<accession>A0A5E6YWA3</accession>